<comment type="subcellular location">
    <subcellularLocation>
        <location evidence="10">Cytoplasm</location>
    </subcellularLocation>
</comment>
<dbReference type="InterPro" id="IPR007197">
    <property type="entry name" value="rSAM"/>
</dbReference>
<dbReference type="RefSeq" id="WP_069987951.1">
    <property type="nucleotide sequence ID" value="NZ_JACOQK010000001.1"/>
</dbReference>
<dbReference type="PROSITE" id="PS01087">
    <property type="entry name" value="RADICAL_ACTIVATING"/>
    <property type="match status" value="1"/>
</dbReference>
<comment type="function">
    <text evidence="1 10">Activation of pyruvate formate-lyase under anaerobic conditions by generation of an organic free radical, using S-adenosylmethionine and reduced flavodoxin as cosubstrates to produce 5'-deoxy-adenosine.</text>
</comment>
<evidence type="ECO:0000256" key="4">
    <source>
        <dbReference type="ARBA" id="ARBA00022485"/>
    </source>
</evidence>
<feature type="domain" description="Radical SAM core" evidence="11">
    <location>
        <begin position="17"/>
        <end position="237"/>
    </location>
</feature>
<protein>
    <recommendedName>
        <fullName evidence="3 10">Pyruvate formate-lyase-activating enzyme</fullName>
        <ecNumber evidence="10">1.97.1.4</ecNumber>
    </recommendedName>
</protein>
<dbReference type="InterPro" id="IPR058240">
    <property type="entry name" value="rSAM_sf"/>
</dbReference>
<keyword evidence="5 10" id="KW-0949">S-adenosyl-L-methionine</keyword>
<dbReference type="PROSITE" id="PS51918">
    <property type="entry name" value="RADICAL_SAM"/>
    <property type="match status" value="1"/>
</dbReference>
<dbReference type="InterPro" id="IPR034457">
    <property type="entry name" value="Organic_radical-activating"/>
</dbReference>
<evidence type="ECO:0000256" key="2">
    <source>
        <dbReference type="ARBA" id="ARBA00009777"/>
    </source>
</evidence>
<evidence type="ECO:0000313" key="13">
    <source>
        <dbReference type="Proteomes" id="UP000649151"/>
    </source>
</evidence>
<dbReference type="Proteomes" id="UP000649151">
    <property type="component" value="Unassembled WGS sequence"/>
</dbReference>
<keyword evidence="6 10" id="KW-0479">Metal-binding</keyword>
<comment type="caution">
    <text evidence="12">The sequence shown here is derived from an EMBL/GenBank/DDBJ whole genome shotgun (WGS) entry which is preliminary data.</text>
</comment>
<name>A0ABR7IT50_9CLOT</name>
<accession>A0ABR7IT50</accession>
<comment type="similarity">
    <text evidence="2 10">Belongs to the organic radical-activating enzymes family.</text>
</comment>
<evidence type="ECO:0000256" key="5">
    <source>
        <dbReference type="ARBA" id="ARBA00022691"/>
    </source>
</evidence>
<evidence type="ECO:0000256" key="7">
    <source>
        <dbReference type="ARBA" id="ARBA00023002"/>
    </source>
</evidence>
<dbReference type="GO" id="GO:0043365">
    <property type="term" value="F:[formate-C-acetyltransferase]-activating enzyme activity"/>
    <property type="evidence" value="ECO:0007669"/>
    <property type="project" value="UniProtKB-EC"/>
</dbReference>
<keyword evidence="7 10" id="KW-0560">Oxidoreductase</keyword>
<dbReference type="InterPro" id="IPR012838">
    <property type="entry name" value="PFL1_activating"/>
</dbReference>
<dbReference type="NCBIfam" id="TIGR02493">
    <property type="entry name" value="PFLA"/>
    <property type="match status" value="1"/>
</dbReference>
<comment type="cofactor">
    <cofactor evidence="10">
        <name>[4Fe-4S] cluster</name>
        <dbReference type="ChEBI" id="CHEBI:49883"/>
    </cofactor>
    <text evidence="10">Binds 1 [4Fe-4S] cluster. The cluster is coordinated with 3 cysteines and an exchangeable S-adenosyl-L-methionine.</text>
</comment>
<dbReference type="Gene3D" id="3.20.20.70">
    <property type="entry name" value="Aldolase class I"/>
    <property type="match status" value="1"/>
</dbReference>
<keyword evidence="10" id="KW-0963">Cytoplasm</keyword>
<dbReference type="GO" id="GO:0016829">
    <property type="term" value="F:lyase activity"/>
    <property type="evidence" value="ECO:0007669"/>
    <property type="project" value="UniProtKB-KW"/>
</dbReference>
<keyword evidence="13" id="KW-1185">Reference proteome</keyword>
<reference evidence="12 13" key="1">
    <citation type="submission" date="2020-08" db="EMBL/GenBank/DDBJ databases">
        <title>Genome public.</title>
        <authorList>
            <person name="Liu C."/>
            <person name="Sun Q."/>
        </authorList>
    </citation>
    <scope>NUCLEOTIDE SEQUENCE [LARGE SCALE GENOMIC DNA]</scope>
    <source>
        <strain evidence="12 13">NSJ-27</strain>
    </source>
</reference>
<dbReference type="InterPro" id="IPR013785">
    <property type="entry name" value="Aldolase_TIM"/>
</dbReference>
<keyword evidence="9 10" id="KW-0411">Iron-sulfur</keyword>
<dbReference type="SFLD" id="SFLDS00029">
    <property type="entry name" value="Radical_SAM"/>
    <property type="match status" value="1"/>
</dbReference>
<evidence type="ECO:0000256" key="3">
    <source>
        <dbReference type="ARBA" id="ARBA00021356"/>
    </source>
</evidence>
<evidence type="ECO:0000256" key="10">
    <source>
        <dbReference type="RuleBase" id="RU362053"/>
    </source>
</evidence>
<comment type="catalytic activity">
    <reaction evidence="10">
        <text>glycyl-[formate C-acetyltransferase] + reduced [flavodoxin] + S-adenosyl-L-methionine = glycin-2-yl radical-[formate C-acetyltransferase] + semiquinone [flavodoxin] + 5'-deoxyadenosine + L-methionine + H(+)</text>
        <dbReference type="Rhea" id="RHEA:19225"/>
        <dbReference type="Rhea" id="RHEA-COMP:10622"/>
        <dbReference type="Rhea" id="RHEA-COMP:12190"/>
        <dbReference type="Rhea" id="RHEA-COMP:12191"/>
        <dbReference type="Rhea" id="RHEA-COMP:14480"/>
        <dbReference type="ChEBI" id="CHEBI:15378"/>
        <dbReference type="ChEBI" id="CHEBI:17319"/>
        <dbReference type="ChEBI" id="CHEBI:29947"/>
        <dbReference type="ChEBI" id="CHEBI:32722"/>
        <dbReference type="ChEBI" id="CHEBI:57618"/>
        <dbReference type="ChEBI" id="CHEBI:57844"/>
        <dbReference type="ChEBI" id="CHEBI:59789"/>
        <dbReference type="ChEBI" id="CHEBI:140311"/>
        <dbReference type="EC" id="1.97.1.4"/>
    </reaction>
</comment>
<evidence type="ECO:0000259" key="11">
    <source>
        <dbReference type="PROSITE" id="PS51918"/>
    </source>
</evidence>
<dbReference type="PANTHER" id="PTHR30352">
    <property type="entry name" value="PYRUVATE FORMATE-LYASE-ACTIVATING ENZYME"/>
    <property type="match status" value="1"/>
</dbReference>
<dbReference type="SUPFAM" id="SSF102114">
    <property type="entry name" value="Radical SAM enzymes"/>
    <property type="match status" value="1"/>
</dbReference>
<evidence type="ECO:0000313" key="12">
    <source>
        <dbReference type="EMBL" id="MBC5788305.1"/>
    </source>
</evidence>
<evidence type="ECO:0000256" key="8">
    <source>
        <dbReference type="ARBA" id="ARBA00023004"/>
    </source>
</evidence>
<keyword evidence="12" id="KW-0456">Lyase</keyword>
<dbReference type="PANTHER" id="PTHR30352:SF5">
    <property type="entry name" value="PYRUVATE FORMATE-LYASE 1-ACTIVATING ENZYME"/>
    <property type="match status" value="1"/>
</dbReference>
<keyword evidence="12" id="KW-0670">Pyruvate</keyword>
<dbReference type="EC" id="1.97.1.4" evidence="10"/>
<evidence type="ECO:0000256" key="1">
    <source>
        <dbReference type="ARBA" id="ARBA00003141"/>
    </source>
</evidence>
<gene>
    <name evidence="12" type="primary">pflA</name>
    <name evidence="12" type="ORF">H8Z77_09790</name>
</gene>
<evidence type="ECO:0000256" key="9">
    <source>
        <dbReference type="ARBA" id="ARBA00023014"/>
    </source>
</evidence>
<dbReference type="InterPro" id="IPR001989">
    <property type="entry name" value="Radical_activat_CS"/>
</dbReference>
<dbReference type="SFLD" id="SFLDG01066">
    <property type="entry name" value="organic_radical-activating_enz"/>
    <property type="match status" value="1"/>
</dbReference>
<proteinExistence type="inferred from homology"/>
<keyword evidence="8 10" id="KW-0408">Iron</keyword>
<evidence type="ECO:0000256" key="6">
    <source>
        <dbReference type="ARBA" id="ARBA00022723"/>
    </source>
</evidence>
<sequence length="242" mass="27285">MAGKIGRIHSVESFGAVDGPGIRFIVFMQGCPLRCKFCHNPDTWNPKDGTEIDTETLANQIESYRNFIKKGGVTVSGGEPLLQTEFVADLLKRCKEKGFHTAIDTSGGIPLEKALPALEQTDMLLLDMKDIDTDGAKELTGMGNENAKAILEYCQEHGKQVWLRHVVVPGYTLDRDKLERLADFAKAYSCIEKVELLPFHKMGEYKWKELREPYSLGDTQEPTKEEMTWVKEIFTSRGLQLN</sequence>
<keyword evidence="4 10" id="KW-0004">4Fe-4S</keyword>
<dbReference type="EMBL" id="JACOQK010000001">
    <property type="protein sequence ID" value="MBC5788305.1"/>
    <property type="molecule type" value="Genomic_DNA"/>
</dbReference>
<dbReference type="CDD" id="cd01335">
    <property type="entry name" value="Radical_SAM"/>
    <property type="match status" value="1"/>
</dbReference>
<dbReference type="Pfam" id="PF04055">
    <property type="entry name" value="Radical_SAM"/>
    <property type="match status" value="1"/>
</dbReference>
<organism evidence="12 13">
    <name type="scientific">Clostridium facile</name>
    <dbReference type="NCBI Taxonomy" id="2763035"/>
    <lineage>
        <taxon>Bacteria</taxon>
        <taxon>Bacillati</taxon>
        <taxon>Bacillota</taxon>
        <taxon>Clostridia</taxon>
        <taxon>Eubacteriales</taxon>
        <taxon>Clostridiaceae</taxon>
        <taxon>Clostridium</taxon>
    </lineage>
</organism>